<dbReference type="Proteomes" id="UP000296153">
    <property type="component" value="Unassembled WGS sequence"/>
</dbReference>
<dbReference type="Pfam" id="PF14697">
    <property type="entry name" value="Fer4_21"/>
    <property type="match status" value="1"/>
</dbReference>
<keyword evidence="4" id="KW-0411">Iron-sulfur</keyword>
<keyword evidence="1" id="KW-0004">4Fe-4S</keyword>
<gene>
    <name evidence="6" type="ORF">CRV12_00730</name>
</gene>
<dbReference type="Gene3D" id="3.30.70.20">
    <property type="match status" value="1"/>
</dbReference>
<evidence type="ECO:0000256" key="4">
    <source>
        <dbReference type="ARBA" id="ARBA00023014"/>
    </source>
</evidence>
<name>A0A2P5T0N0_9GAMM</name>
<dbReference type="PROSITE" id="PS00198">
    <property type="entry name" value="4FE4S_FER_1"/>
    <property type="match status" value="1"/>
</dbReference>
<keyword evidence="3" id="KW-0408">Iron</keyword>
<dbReference type="PROSITE" id="PS51379">
    <property type="entry name" value="4FE4S_FER_2"/>
    <property type="match status" value="2"/>
</dbReference>
<dbReference type="SUPFAM" id="SSF54862">
    <property type="entry name" value="4Fe-4S ferredoxins"/>
    <property type="match status" value="1"/>
</dbReference>
<feature type="domain" description="4Fe-4S ferredoxin-type" evidence="5">
    <location>
        <begin position="25"/>
        <end position="54"/>
    </location>
</feature>
<dbReference type="OrthoDB" id="9789936at2"/>
<sequence length="109" mass="12485">MKIKKTTDNEFNNINQQKTKIILKKTAWIEEKQCIGCNKCAKICPIKAIIGTTRVVHTVMSDFCTACNLCIESCPVNCIKILSIKITVNCTKRNTKNIFTRLDYIYNHL</sequence>
<dbReference type="InterPro" id="IPR017896">
    <property type="entry name" value="4Fe4S_Fe-S-bd"/>
</dbReference>
<dbReference type="InterPro" id="IPR050294">
    <property type="entry name" value="RnfB_subfamily"/>
</dbReference>
<keyword evidence="2" id="KW-0479">Metal-binding</keyword>
<dbReference type="InterPro" id="IPR010207">
    <property type="entry name" value="Elect_transpt_cplx_RnfB/RsxB"/>
</dbReference>
<dbReference type="PANTHER" id="PTHR42859:SF3">
    <property type="entry name" value="ION-TRANSLOCATING OXIDOREDUCTASE COMPLEX SUBUNIT B"/>
    <property type="match status" value="1"/>
</dbReference>
<dbReference type="AlphaFoldDB" id="A0A2P5T0N0"/>
<evidence type="ECO:0000256" key="3">
    <source>
        <dbReference type="ARBA" id="ARBA00023004"/>
    </source>
</evidence>
<dbReference type="EMBL" id="PDKT01000001">
    <property type="protein sequence ID" value="PPI88149.1"/>
    <property type="molecule type" value="Genomic_DNA"/>
</dbReference>
<dbReference type="PANTHER" id="PTHR42859">
    <property type="entry name" value="OXIDOREDUCTASE"/>
    <property type="match status" value="1"/>
</dbReference>
<evidence type="ECO:0000313" key="6">
    <source>
        <dbReference type="EMBL" id="PPI88149.1"/>
    </source>
</evidence>
<evidence type="ECO:0000256" key="2">
    <source>
        <dbReference type="ARBA" id="ARBA00022723"/>
    </source>
</evidence>
<evidence type="ECO:0000313" key="7">
    <source>
        <dbReference type="Proteomes" id="UP000296153"/>
    </source>
</evidence>
<evidence type="ECO:0000259" key="5">
    <source>
        <dbReference type="PROSITE" id="PS51379"/>
    </source>
</evidence>
<dbReference type="NCBIfam" id="TIGR01944">
    <property type="entry name" value="rnfB"/>
    <property type="match status" value="1"/>
</dbReference>
<protein>
    <recommendedName>
        <fullName evidence="5">4Fe-4S ferredoxin-type domain-containing protein</fullName>
    </recommendedName>
</protein>
<organism evidence="6 7">
    <name type="scientific">Candidatus Pantoea edessiphila</name>
    <dbReference type="NCBI Taxonomy" id="2044610"/>
    <lineage>
        <taxon>Bacteria</taxon>
        <taxon>Pseudomonadati</taxon>
        <taxon>Pseudomonadota</taxon>
        <taxon>Gammaproteobacteria</taxon>
        <taxon>Enterobacterales</taxon>
        <taxon>Erwiniaceae</taxon>
        <taxon>Pantoea</taxon>
    </lineage>
</organism>
<dbReference type="GO" id="GO:0046872">
    <property type="term" value="F:metal ion binding"/>
    <property type="evidence" value="ECO:0007669"/>
    <property type="project" value="UniProtKB-KW"/>
</dbReference>
<proteinExistence type="predicted"/>
<dbReference type="GO" id="GO:0009055">
    <property type="term" value="F:electron transfer activity"/>
    <property type="evidence" value="ECO:0007669"/>
    <property type="project" value="InterPro"/>
</dbReference>
<reference evidence="6 7" key="1">
    <citation type="journal article" date="2018" name="Genome Biol. Evol.">
        <title>Cladogenesis and Genomic Streamlining in Extracellular Endosymbionts of Tropical Stink Bugs.</title>
        <authorList>
            <person name="Otero-Bravo A."/>
            <person name="Goffredi S."/>
            <person name="Sabree Z.L."/>
        </authorList>
    </citation>
    <scope>NUCLEOTIDE SEQUENCE [LARGE SCALE GENOMIC DNA]</scope>
    <source>
        <strain evidence="6 7">SoEE</strain>
    </source>
</reference>
<feature type="domain" description="4Fe-4S ferredoxin-type" evidence="5">
    <location>
        <begin position="55"/>
        <end position="84"/>
    </location>
</feature>
<accession>A0A2P5T0N0</accession>
<comment type="caution">
    <text evidence="6">The sequence shown here is derived from an EMBL/GenBank/DDBJ whole genome shotgun (WGS) entry which is preliminary data.</text>
</comment>
<dbReference type="GO" id="GO:0051539">
    <property type="term" value="F:4 iron, 4 sulfur cluster binding"/>
    <property type="evidence" value="ECO:0007669"/>
    <property type="project" value="UniProtKB-KW"/>
</dbReference>
<dbReference type="InterPro" id="IPR017900">
    <property type="entry name" value="4Fe4S_Fe_S_CS"/>
</dbReference>
<evidence type="ECO:0000256" key="1">
    <source>
        <dbReference type="ARBA" id="ARBA00022485"/>
    </source>
</evidence>